<dbReference type="Gene3D" id="2.60.270.50">
    <property type="match status" value="1"/>
</dbReference>
<keyword evidence="3" id="KW-1185">Reference proteome</keyword>
<dbReference type="GO" id="GO:0019836">
    <property type="term" value="P:symbiont-mediated hemolysis of host erythrocyte"/>
    <property type="evidence" value="ECO:0007669"/>
    <property type="project" value="InterPro"/>
</dbReference>
<reference evidence="2 3" key="1">
    <citation type="submission" date="2017-12" db="EMBL/GenBank/DDBJ databases">
        <title>Comparative genomics of Botrytis spp.</title>
        <authorList>
            <person name="Valero-Jimenez C.A."/>
            <person name="Tapia P."/>
            <person name="Veloso J."/>
            <person name="Silva-Moreno E."/>
            <person name="Staats M."/>
            <person name="Valdes J.H."/>
            <person name="Van Kan J.A.L."/>
        </authorList>
    </citation>
    <scope>NUCLEOTIDE SEQUENCE [LARGE SCALE GENOMIC DNA]</scope>
    <source>
        <strain evidence="2 3">Be9601</strain>
    </source>
</reference>
<proteinExistence type="inferred from homology"/>
<sequence>MFTASGKFHDNEDKNYDIQPHYMNNITVPPHCEVGISACGKLGSMDGTEGSIELYDGQTKIFKLFWSDPFVGGNDFQIQEIDGRYHIDVHPWNHDDGALGRVNVEVFKRG</sequence>
<evidence type="ECO:0000256" key="1">
    <source>
        <dbReference type="ARBA" id="ARBA00010795"/>
    </source>
</evidence>
<dbReference type="STRING" id="278938.A0A4Z1ICI2"/>
<protein>
    <recommendedName>
        <fullName evidence="4">Asp-hemolysin</fullName>
    </recommendedName>
</protein>
<organism evidence="2 3">
    <name type="scientific">Botrytis elliptica</name>
    <dbReference type="NCBI Taxonomy" id="278938"/>
    <lineage>
        <taxon>Eukaryota</taxon>
        <taxon>Fungi</taxon>
        <taxon>Dikarya</taxon>
        <taxon>Ascomycota</taxon>
        <taxon>Pezizomycotina</taxon>
        <taxon>Leotiomycetes</taxon>
        <taxon>Helotiales</taxon>
        <taxon>Sclerotiniaceae</taxon>
        <taxon>Botrytis</taxon>
    </lineage>
</organism>
<evidence type="ECO:0000313" key="3">
    <source>
        <dbReference type="Proteomes" id="UP000297229"/>
    </source>
</evidence>
<evidence type="ECO:0008006" key="4">
    <source>
        <dbReference type="Google" id="ProtNLM"/>
    </source>
</evidence>
<comment type="similarity">
    <text evidence="1">Belongs to the aegerolysin family.</text>
</comment>
<dbReference type="InterPro" id="IPR009413">
    <property type="entry name" value="Aegerolysin-typ"/>
</dbReference>
<dbReference type="EMBL" id="PQXM01001353">
    <property type="protein sequence ID" value="TGO57252.1"/>
    <property type="molecule type" value="Genomic_DNA"/>
</dbReference>
<dbReference type="AlphaFoldDB" id="A0A4Z1ICI2"/>
<comment type="caution">
    <text evidence="2">The sequence shown here is derived from an EMBL/GenBank/DDBJ whole genome shotgun (WGS) entry which is preliminary data.</text>
</comment>
<dbReference type="Proteomes" id="UP000297229">
    <property type="component" value="Unassembled WGS sequence"/>
</dbReference>
<gene>
    <name evidence="2" type="ORF">BELL_1355g00020</name>
</gene>
<accession>A0A4Z1ICI2</accession>
<evidence type="ECO:0000313" key="2">
    <source>
        <dbReference type="EMBL" id="TGO57252.1"/>
    </source>
</evidence>
<dbReference type="Pfam" id="PF06355">
    <property type="entry name" value="Aegerolysin"/>
    <property type="match status" value="1"/>
</dbReference>
<name>A0A4Z1ICI2_9HELO</name>